<gene>
    <name evidence="2" type="primary">tsaB</name>
    <name evidence="2" type="ORF">OJF2_26990</name>
</gene>
<dbReference type="GO" id="GO:0005829">
    <property type="term" value="C:cytosol"/>
    <property type="evidence" value="ECO:0007669"/>
    <property type="project" value="TreeGrafter"/>
</dbReference>
<evidence type="ECO:0000259" key="1">
    <source>
        <dbReference type="Pfam" id="PF00814"/>
    </source>
</evidence>
<dbReference type="InterPro" id="IPR043129">
    <property type="entry name" value="ATPase_NBD"/>
</dbReference>
<dbReference type="PANTHER" id="PTHR11735:SF11">
    <property type="entry name" value="TRNA THREONYLCARBAMOYLADENOSINE BIOSYNTHESIS PROTEIN TSAB"/>
    <property type="match status" value="1"/>
</dbReference>
<dbReference type="Pfam" id="PF00814">
    <property type="entry name" value="TsaD"/>
    <property type="match status" value="1"/>
</dbReference>
<dbReference type="SUPFAM" id="SSF53067">
    <property type="entry name" value="Actin-like ATPase domain"/>
    <property type="match status" value="2"/>
</dbReference>
<protein>
    <submittedName>
        <fullName evidence="2">tRNA threonylcarbamoyladenosine biosynthesis protein TsaB</fullName>
    </submittedName>
</protein>
<dbReference type="InterPro" id="IPR022496">
    <property type="entry name" value="T6A_TsaB"/>
</dbReference>
<organism evidence="2 3">
    <name type="scientific">Aquisphaera giovannonii</name>
    <dbReference type="NCBI Taxonomy" id="406548"/>
    <lineage>
        <taxon>Bacteria</taxon>
        <taxon>Pseudomonadati</taxon>
        <taxon>Planctomycetota</taxon>
        <taxon>Planctomycetia</taxon>
        <taxon>Isosphaerales</taxon>
        <taxon>Isosphaeraceae</taxon>
        <taxon>Aquisphaera</taxon>
    </lineage>
</organism>
<dbReference type="NCBIfam" id="TIGR03725">
    <property type="entry name" value="T6A_YeaZ"/>
    <property type="match status" value="1"/>
</dbReference>
<accession>A0A5B9W1Q6</accession>
<proteinExistence type="predicted"/>
<keyword evidence="3" id="KW-1185">Reference proteome</keyword>
<reference evidence="2 3" key="1">
    <citation type="submission" date="2019-08" db="EMBL/GenBank/DDBJ databases">
        <title>Deep-cultivation of Planctomycetes and their phenomic and genomic characterization uncovers novel biology.</title>
        <authorList>
            <person name="Wiegand S."/>
            <person name="Jogler M."/>
            <person name="Boedeker C."/>
            <person name="Pinto D."/>
            <person name="Vollmers J."/>
            <person name="Rivas-Marin E."/>
            <person name="Kohn T."/>
            <person name="Peeters S.H."/>
            <person name="Heuer A."/>
            <person name="Rast P."/>
            <person name="Oberbeckmann S."/>
            <person name="Bunk B."/>
            <person name="Jeske O."/>
            <person name="Meyerdierks A."/>
            <person name="Storesund J.E."/>
            <person name="Kallscheuer N."/>
            <person name="Luecker S."/>
            <person name="Lage O.M."/>
            <person name="Pohl T."/>
            <person name="Merkel B.J."/>
            <person name="Hornburger P."/>
            <person name="Mueller R.-W."/>
            <person name="Bruemmer F."/>
            <person name="Labrenz M."/>
            <person name="Spormann A.M."/>
            <person name="Op den Camp H."/>
            <person name="Overmann J."/>
            <person name="Amann R."/>
            <person name="Jetten M.S.M."/>
            <person name="Mascher T."/>
            <person name="Medema M.H."/>
            <person name="Devos D.P."/>
            <person name="Kaster A.-K."/>
            <person name="Ovreas L."/>
            <person name="Rohde M."/>
            <person name="Galperin M.Y."/>
            <person name="Jogler C."/>
        </authorList>
    </citation>
    <scope>NUCLEOTIDE SEQUENCE [LARGE SCALE GENOMIC DNA]</scope>
    <source>
        <strain evidence="2 3">OJF2</strain>
    </source>
</reference>
<evidence type="ECO:0000313" key="3">
    <source>
        <dbReference type="Proteomes" id="UP000324233"/>
    </source>
</evidence>
<dbReference type="KEGG" id="agv:OJF2_26990"/>
<dbReference type="Proteomes" id="UP000324233">
    <property type="component" value="Chromosome"/>
</dbReference>
<feature type="domain" description="Gcp-like" evidence="1">
    <location>
        <begin position="34"/>
        <end position="126"/>
    </location>
</feature>
<dbReference type="EMBL" id="CP042997">
    <property type="protein sequence ID" value="QEH34164.1"/>
    <property type="molecule type" value="Genomic_DNA"/>
</dbReference>
<dbReference type="PANTHER" id="PTHR11735">
    <property type="entry name" value="TRNA N6-ADENOSINE THREONYLCARBAMOYLTRANSFERASE"/>
    <property type="match status" value="1"/>
</dbReference>
<dbReference type="InterPro" id="IPR000905">
    <property type="entry name" value="Gcp-like_dom"/>
</dbReference>
<dbReference type="RefSeq" id="WP_168221762.1">
    <property type="nucleotide sequence ID" value="NZ_CP042997.1"/>
</dbReference>
<dbReference type="CDD" id="cd24032">
    <property type="entry name" value="ASKHA_NBD_TsaB"/>
    <property type="match status" value="1"/>
</dbReference>
<dbReference type="Gene3D" id="3.30.420.40">
    <property type="match status" value="2"/>
</dbReference>
<sequence>MNLLAVDTSSDIAALALCTGAGRRLVPETRAEPARRHGRDLLPSIRALLQDGGIAPRDLDVVAVGLGPGSYTGLRIGLTAARMIAYAAGAAILGLDSLEAWARSAPAQAGRIHVIADAQRGDVYAAAWERDVADAPLRKVMDSRLEPLAAWSARLVEGDHVRGPAVASPAIRRVIPPAAIVADAVPDDGRGRSEAILEMALKAWGAGRRDDLWALEPRYLRRSAAEDQRDARGAASMAAR</sequence>
<evidence type="ECO:0000313" key="2">
    <source>
        <dbReference type="EMBL" id="QEH34164.1"/>
    </source>
</evidence>
<dbReference type="AlphaFoldDB" id="A0A5B9W1Q6"/>
<name>A0A5B9W1Q6_9BACT</name>
<dbReference type="GO" id="GO:0002949">
    <property type="term" value="P:tRNA threonylcarbamoyladenosine modification"/>
    <property type="evidence" value="ECO:0007669"/>
    <property type="project" value="InterPro"/>
</dbReference>